<dbReference type="AlphaFoldDB" id="A0A518GDL3"/>
<reference evidence="1 2" key="1">
    <citation type="submission" date="2019-02" db="EMBL/GenBank/DDBJ databases">
        <title>Deep-cultivation of Planctomycetes and their phenomic and genomic characterization uncovers novel biology.</title>
        <authorList>
            <person name="Wiegand S."/>
            <person name="Jogler M."/>
            <person name="Boedeker C."/>
            <person name="Pinto D."/>
            <person name="Vollmers J."/>
            <person name="Rivas-Marin E."/>
            <person name="Kohn T."/>
            <person name="Peeters S.H."/>
            <person name="Heuer A."/>
            <person name="Rast P."/>
            <person name="Oberbeckmann S."/>
            <person name="Bunk B."/>
            <person name="Jeske O."/>
            <person name="Meyerdierks A."/>
            <person name="Storesund J.E."/>
            <person name="Kallscheuer N."/>
            <person name="Luecker S."/>
            <person name="Lage O.M."/>
            <person name="Pohl T."/>
            <person name="Merkel B.J."/>
            <person name="Hornburger P."/>
            <person name="Mueller R.-W."/>
            <person name="Bruemmer F."/>
            <person name="Labrenz M."/>
            <person name="Spormann A.M."/>
            <person name="Op den Camp H."/>
            <person name="Overmann J."/>
            <person name="Amann R."/>
            <person name="Jetten M.S.M."/>
            <person name="Mascher T."/>
            <person name="Medema M.H."/>
            <person name="Devos D.P."/>
            <person name="Kaster A.-K."/>
            <person name="Ovreas L."/>
            <person name="Rohde M."/>
            <person name="Galperin M.Y."/>
            <person name="Jogler C."/>
        </authorList>
    </citation>
    <scope>NUCLEOTIDE SEQUENCE [LARGE SCALE GENOMIC DNA]</scope>
    <source>
        <strain evidence="1 2">Q31a</strain>
    </source>
</reference>
<organism evidence="1 2">
    <name type="scientific">Aureliella helgolandensis</name>
    <dbReference type="NCBI Taxonomy" id="2527968"/>
    <lineage>
        <taxon>Bacteria</taxon>
        <taxon>Pseudomonadati</taxon>
        <taxon>Planctomycetota</taxon>
        <taxon>Planctomycetia</taxon>
        <taxon>Pirellulales</taxon>
        <taxon>Pirellulaceae</taxon>
        <taxon>Aureliella</taxon>
    </lineage>
</organism>
<name>A0A518GDL3_9BACT</name>
<dbReference type="KEGG" id="ahel:Q31a_50730"/>
<keyword evidence="2" id="KW-1185">Reference proteome</keyword>
<proteinExistence type="predicted"/>
<accession>A0A518GDL3</accession>
<evidence type="ECO:0000313" key="2">
    <source>
        <dbReference type="Proteomes" id="UP000318017"/>
    </source>
</evidence>
<protein>
    <submittedName>
        <fullName evidence="1">Uncharacterized protein</fullName>
    </submittedName>
</protein>
<evidence type="ECO:0000313" key="1">
    <source>
        <dbReference type="EMBL" id="QDV26696.1"/>
    </source>
</evidence>
<sequence>MRDRRARCRYQPSVVEYSQSQRELHKTAANGCIAGLSRYHMELEQAAGAKATGAAPRFIVESPNSENRKLAEWTQV</sequence>
<gene>
    <name evidence="1" type="ORF">Q31a_50730</name>
</gene>
<dbReference type="Proteomes" id="UP000318017">
    <property type="component" value="Chromosome"/>
</dbReference>
<dbReference type="EMBL" id="CP036298">
    <property type="protein sequence ID" value="QDV26696.1"/>
    <property type="molecule type" value="Genomic_DNA"/>
</dbReference>